<sequence>SSSAPERQRPLCPHGADCPETGLLHFADFIHPDEDKDLNNSQVQMEATSSDAYHHGNSDEEATSQDDEAGDAGKKPSLQRQDTLPVNENGISESKRQKLDNSVGLPSSGPDNEKQPHALSRGLSLMRQYSAMSHAERKALVAEALAARRSLELRLARAESRERRLSSVGCVGLPVLPGELEAIQDHRYLTVSLDSSDSTRWNCGSPEESHYRLAESQFHRLLARDCVGCFQVARVEYIINPELLTGFRQFQQDLLNKDDSGNDKDSQKTVLAFHGTDESNIESICRQGFHNPNDYSTEYRQTNDSGWYGRGVYFSEYPACAMDYVKGRSKLLLCLVSPGRTYQCRHYSHGQPCQPGYHSHRSPDGRELVTFDARQSLPVYVVHYERSAPDKSTAAAAADKPSGPFDSLHELYFNVNTESNTSCRILANRRVRILIDGFNSPGLLLTTDQLIRFCLAGGAVSAESFGRGDIKTVTNDCLVIVLDESRISGVINEVDGVEVATVEQVFKDALDSVA</sequence>
<dbReference type="InterPro" id="IPR051712">
    <property type="entry name" value="ARTD-AVP"/>
</dbReference>
<keyword evidence="4" id="KW-1185">Reference proteome</keyword>
<organism evidence="3 4">
    <name type="scientific">Macrostomum lignano</name>
    <dbReference type="NCBI Taxonomy" id="282301"/>
    <lineage>
        <taxon>Eukaryota</taxon>
        <taxon>Metazoa</taxon>
        <taxon>Spiralia</taxon>
        <taxon>Lophotrochozoa</taxon>
        <taxon>Platyhelminthes</taxon>
        <taxon>Rhabditophora</taxon>
        <taxon>Macrostomorpha</taxon>
        <taxon>Macrostomida</taxon>
        <taxon>Macrostomidae</taxon>
        <taxon>Macrostomum</taxon>
    </lineage>
</organism>
<dbReference type="InterPro" id="IPR012317">
    <property type="entry name" value="Poly(ADP-ribose)pol_cat_dom"/>
</dbReference>
<name>A0A267DMD1_9PLAT</name>
<dbReference type="PANTHER" id="PTHR45740">
    <property type="entry name" value="POLY [ADP-RIBOSE] POLYMERASE"/>
    <property type="match status" value="1"/>
</dbReference>
<dbReference type="EMBL" id="NIVC01003629">
    <property type="protein sequence ID" value="PAA50468.1"/>
    <property type="molecule type" value="Genomic_DNA"/>
</dbReference>
<feature type="region of interest" description="Disordered" evidence="1">
    <location>
        <begin position="33"/>
        <end position="117"/>
    </location>
</feature>
<evidence type="ECO:0000256" key="1">
    <source>
        <dbReference type="SAM" id="MobiDB-lite"/>
    </source>
</evidence>
<comment type="caution">
    <text evidence="3">The sequence shown here is derived from an EMBL/GenBank/DDBJ whole genome shotgun (WGS) entry which is preliminary data.</text>
</comment>
<feature type="region of interest" description="Disordered" evidence="1">
    <location>
        <begin position="1"/>
        <end position="21"/>
    </location>
</feature>
<evidence type="ECO:0000313" key="3">
    <source>
        <dbReference type="EMBL" id="PAA50468.1"/>
    </source>
</evidence>
<evidence type="ECO:0000259" key="2">
    <source>
        <dbReference type="Pfam" id="PF00644"/>
    </source>
</evidence>
<dbReference type="Gene3D" id="3.90.228.10">
    <property type="match status" value="1"/>
</dbReference>
<accession>A0A267DMD1</accession>
<protein>
    <recommendedName>
        <fullName evidence="2">PARP catalytic domain-containing protein</fullName>
    </recommendedName>
</protein>
<feature type="compositionally biased region" description="Polar residues" evidence="1">
    <location>
        <begin position="78"/>
        <end position="92"/>
    </location>
</feature>
<dbReference type="GO" id="GO:0003950">
    <property type="term" value="F:NAD+ poly-ADP-ribosyltransferase activity"/>
    <property type="evidence" value="ECO:0007669"/>
    <property type="project" value="InterPro"/>
</dbReference>
<feature type="compositionally biased region" description="Acidic residues" evidence="1">
    <location>
        <begin position="59"/>
        <end position="70"/>
    </location>
</feature>
<feature type="domain" description="PARP catalytic" evidence="2">
    <location>
        <begin position="231"/>
        <end position="360"/>
    </location>
</feature>
<dbReference type="Proteomes" id="UP000215902">
    <property type="component" value="Unassembled WGS sequence"/>
</dbReference>
<reference evidence="3 4" key="1">
    <citation type="submission" date="2017-06" db="EMBL/GenBank/DDBJ databases">
        <title>A platform for efficient transgenesis in Macrostomum lignano, a flatworm model organism for stem cell research.</title>
        <authorList>
            <person name="Berezikov E."/>
        </authorList>
    </citation>
    <scope>NUCLEOTIDE SEQUENCE [LARGE SCALE GENOMIC DNA]</scope>
    <source>
        <strain evidence="3">DV1</strain>
        <tissue evidence="3">Whole organism</tissue>
    </source>
</reference>
<dbReference type="PANTHER" id="PTHR45740:SF13">
    <property type="entry name" value="POLY (ADP-RIBOSE) POLYMERASE FAMILY, MEMBER 12B"/>
    <property type="match status" value="1"/>
</dbReference>
<dbReference type="OrthoDB" id="10256774at2759"/>
<feature type="non-terminal residue" evidence="3">
    <location>
        <position position="1"/>
    </location>
</feature>
<evidence type="ECO:0000313" key="4">
    <source>
        <dbReference type="Proteomes" id="UP000215902"/>
    </source>
</evidence>
<dbReference type="SUPFAM" id="SSF56399">
    <property type="entry name" value="ADP-ribosylation"/>
    <property type="match status" value="1"/>
</dbReference>
<dbReference type="AlphaFoldDB" id="A0A267DMD1"/>
<gene>
    <name evidence="3" type="ORF">BOX15_Mlig020716g4</name>
</gene>
<dbReference type="GO" id="GO:0005634">
    <property type="term" value="C:nucleus"/>
    <property type="evidence" value="ECO:0007669"/>
    <property type="project" value="TreeGrafter"/>
</dbReference>
<dbReference type="GO" id="GO:1990404">
    <property type="term" value="F:NAD+-protein mono-ADP-ribosyltransferase activity"/>
    <property type="evidence" value="ECO:0007669"/>
    <property type="project" value="TreeGrafter"/>
</dbReference>
<feature type="compositionally biased region" description="Polar residues" evidence="1">
    <location>
        <begin position="39"/>
        <end position="51"/>
    </location>
</feature>
<proteinExistence type="predicted"/>
<dbReference type="Pfam" id="PF00644">
    <property type="entry name" value="PARP"/>
    <property type="match status" value="1"/>
</dbReference>